<keyword evidence="1" id="KW-1133">Transmembrane helix</keyword>
<protein>
    <submittedName>
        <fullName evidence="2">Uncharacterized protein</fullName>
    </submittedName>
</protein>
<reference evidence="3" key="1">
    <citation type="submission" date="2015-01" db="EMBL/GenBank/DDBJ databases">
        <authorList>
            <person name="Aksoy S."/>
            <person name="Warren W."/>
            <person name="Wilson R.K."/>
        </authorList>
    </citation>
    <scope>NUCLEOTIDE SEQUENCE [LARGE SCALE GENOMIC DNA]</scope>
    <source>
        <strain evidence="3">IAEA</strain>
    </source>
</reference>
<dbReference type="EMBL" id="JXJN01003572">
    <property type="status" value="NOT_ANNOTATED_CDS"/>
    <property type="molecule type" value="Genomic_DNA"/>
</dbReference>
<evidence type="ECO:0000313" key="2">
    <source>
        <dbReference type="EnsemblMetazoa" id="GPPI008910-PA"/>
    </source>
</evidence>
<evidence type="ECO:0000256" key="1">
    <source>
        <dbReference type="SAM" id="Phobius"/>
    </source>
</evidence>
<keyword evidence="1" id="KW-0472">Membrane</keyword>
<sequence>MFTFKNGFQKLIQVYLYVKVEFSVLIFTAWRILRIIELIVENFFDAFHQNMFYMRLRRRCSNSIINSLYVYIHMSIYIYCDITIAEAYSLCTIAINVFVATGYIVDRVNSEPARCAV</sequence>
<feature type="transmembrane region" description="Helical" evidence="1">
    <location>
        <begin position="85"/>
        <end position="105"/>
    </location>
</feature>
<evidence type="ECO:0000313" key="3">
    <source>
        <dbReference type="Proteomes" id="UP000092460"/>
    </source>
</evidence>
<dbReference type="AlphaFoldDB" id="A0A1B0AUA2"/>
<proteinExistence type="predicted"/>
<feature type="transmembrane region" description="Helical" evidence="1">
    <location>
        <begin position="60"/>
        <end position="79"/>
    </location>
</feature>
<dbReference type="VEuPathDB" id="VectorBase:GPPI008910"/>
<accession>A0A1B0AUA2</accession>
<dbReference type="EnsemblMetazoa" id="GPPI008910-RA">
    <property type="protein sequence ID" value="GPPI008910-PA"/>
    <property type="gene ID" value="GPPI008910"/>
</dbReference>
<dbReference type="Proteomes" id="UP000092460">
    <property type="component" value="Unassembled WGS sequence"/>
</dbReference>
<keyword evidence="1" id="KW-0812">Transmembrane</keyword>
<name>A0A1B0AUA2_9MUSC</name>
<keyword evidence="3" id="KW-1185">Reference proteome</keyword>
<reference evidence="2" key="2">
    <citation type="submission" date="2020-05" db="UniProtKB">
        <authorList>
            <consortium name="EnsemblMetazoa"/>
        </authorList>
    </citation>
    <scope>IDENTIFICATION</scope>
    <source>
        <strain evidence="2">IAEA</strain>
    </source>
</reference>
<organism evidence="2 3">
    <name type="scientific">Glossina palpalis gambiensis</name>
    <dbReference type="NCBI Taxonomy" id="67801"/>
    <lineage>
        <taxon>Eukaryota</taxon>
        <taxon>Metazoa</taxon>
        <taxon>Ecdysozoa</taxon>
        <taxon>Arthropoda</taxon>
        <taxon>Hexapoda</taxon>
        <taxon>Insecta</taxon>
        <taxon>Pterygota</taxon>
        <taxon>Neoptera</taxon>
        <taxon>Endopterygota</taxon>
        <taxon>Diptera</taxon>
        <taxon>Brachycera</taxon>
        <taxon>Muscomorpha</taxon>
        <taxon>Hippoboscoidea</taxon>
        <taxon>Glossinidae</taxon>
        <taxon>Glossina</taxon>
    </lineage>
</organism>